<reference evidence="7" key="1">
    <citation type="submission" date="2020-10" db="EMBL/GenBank/DDBJ databases">
        <authorList>
            <person name="Gilroy R."/>
        </authorList>
    </citation>
    <scope>NUCLEOTIDE SEQUENCE</scope>
    <source>
        <strain evidence="7">ChiGjej2B2-12916</strain>
    </source>
</reference>
<evidence type="ECO:0000313" key="7">
    <source>
        <dbReference type="EMBL" id="HIQ61758.1"/>
    </source>
</evidence>
<dbReference type="EMBL" id="DVFO01000100">
    <property type="protein sequence ID" value="HIQ61758.1"/>
    <property type="molecule type" value="Genomic_DNA"/>
</dbReference>
<dbReference type="PANTHER" id="PTHR33931">
    <property type="entry name" value="HOLIN-LIKE PROTEIN CIDA-RELATED"/>
    <property type="match status" value="1"/>
</dbReference>
<evidence type="ECO:0000313" key="8">
    <source>
        <dbReference type="Proteomes" id="UP000886879"/>
    </source>
</evidence>
<feature type="transmembrane region" description="Helical" evidence="6">
    <location>
        <begin position="58"/>
        <end position="78"/>
    </location>
</feature>
<feature type="transmembrane region" description="Helical" evidence="6">
    <location>
        <begin position="84"/>
        <end position="106"/>
    </location>
</feature>
<gene>
    <name evidence="7" type="ORF">IAD31_09230</name>
</gene>
<sequence>MKLLRQFLIILLLSLVGEGLHALLPLPVPASVYGLVLMLLCLCTGILRLDQVERASDFLIEIMPVMFVPAAVGLTESWEQLRGVLVPMLVIMVLTTVLVMVVTGHVTQFVMKWREKHD</sequence>
<comment type="caution">
    <text evidence="7">The sequence shown here is derived from an EMBL/GenBank/DDBJ whole genome shotgun (WGS) entry which is preliminary data.</text>
</comment>
<keyword evidence="5 6" id="KW-0472">Membrane</keyword>
<keyword evidence="4 6" id="KW-1133">Transmembrane helix</keyword>
<keyword evidence="2" id="KW-1003">Cell membrane</keyword>
<dbReference type="PANTHER" id="PTHR33931:SF2">
    <property type="entry name" value="HOLIN-LIKE PROTEIN CIDA"/>
    <property type="match status" value="1"/>
</dbReference>
<evidence type="ECO:0000256" key="6">
    <source>
        <dbReference type="SAM" id="Phobius"/>
    </source>
</evidence>
<dbReference type="GO" id="GO:0005886">
    <property type="term" value="C:plasma membrane"/>
    <property type="evidence" value="ECO:0007669"/>
    <property type="project" value="UniProtKB-SubCell"/>
</dbReference>
<feature type="transmembrane region" description="Helical" evidence="6">
    <location>
        <begin position="32"/>
        <end position="49"/>
    </location>
</feature>
<evidence type="ECO:0000256" key="1">
    <source>
        <dbReference type="ARBA" id="ARBA00004651"/>
    </source>
</evidence>
<organism evidence="7 8">
    <name type="scientific">Candidatus Enterenecus faecium</name>
    <dbReference type="NCBI Taxonomy" id="2840780"/>
    <lineage>
        <taxon>Bacteria</taxon>
        <taxon>Bacillati</taxon>
        <taxon>Bacillota</taxon>
        <taxon>Clostridia</taxon>
        <taxon>Eubacteriales</taxon>
        <taxon>Candidatus Enterenecus</taxon>
    </lineage>
</organism>
<dbReference type="InterPro" id="IPR005538">
    <property type="entry name" value="LrgA/CidA"/>
</dbReference>
<protein>
    <submittedName>
        <fullName evidence="7">CidA/LrgA family protein</fullName>
    </submittedName>
</protein>
<dbReference type="Proteomes" id="UP000886879">
    <property type="component" value="Unassembled WGS sequence"/>
</dbReference>
<evidence type="ECO:0000256" key="2">
    <source>
        <dbReference type="ARBA" id="ARBA00022475"/>
    </source>
</evidence>
<evidence type="ECO:0000256" key="5">
    <source>
        <dbReference type="ARBA" id="ARBA00023136"/>
    </source>
</evidence>
<dbReference type="AlphaFoldDB" id="A0A9D1CHX6"/>
<evidence type="ECO:0000256" key="4">
    <source>
        <dbReference type="ARBA" id="ARBA00022989"/>
    </source>
</evidence>
<reference evidence="7" key="2">
    <citation type="journal article" date="2021" name="PeerJ">
        <title>Extensive microbial diversity within the chicken gut microbiome revealed by metagenomics and culture.</title>
        <authorList>
            <person name="Gilroy R."/>
            <person name="Ravi A."/>
            <person name="Getino M."/>
            <person name="Pursley I."/>
            <person name="Horton D.L."/>
            <person name="Alikhan N.F."/>
            <person name="Baker D."/>
            <person name="Gharbi K."/>
            <person name="Hall N."/>
            <person name="Watson M."/>
            <person name="Adriaenssens E.M."/>
            <person name="Foster-Nyarko E."/>
            <person name="Jarju S."/>
            <person name="Secka A."/>
            <person name="Antonio M."/>
            <person name="Oren A."/>
            <person name="Chaudhuri R.R."/>
            <person name="La Ragione R."/>
            <person name="Hildebrand F."/>
            <person name="Pallen M.J."/>
        </authorList>
    </citation>
    <scope>NUCLEOTIDE SEQUENCE</scope>
    <source>
        <strain evidence="7">ChiGjej2B2-12916</strain>
    </source>
</reference>
<comment type="subcellular location">
    <subcellularLocation>
        <location evidence="1">Cell membrane</location>
        <topology evidence="1">Multi-pass membrane protein</topology>
    </subcellularLocation>
</comment>
<proteinExistence type="predicted"/>
<keyword evidence="3 6" id="KW-0812">Transmembrane</keyword>
<evidence type="ECO:0000256" key="3">
    <source>
        <dbReference type="ARBA" id="ARBA00022692"/>
    </source>
</evidence>
<accession>A0A9D1CHX6</accession>
<dbReference type="Pfam" id="PF03788">
    <property type="entry name" value="LrgA"/>
    <property type="match status" value="1"/>
</dbReference>
<name>A0A9D1CHX6_9FIRM</name>